<comment type="caution">
    <text evidence="1">The sequence shown here is derived from an EMBL/GenBank/DDBJ whole genome shotgun (WGS) entry which is preliminary data.</text>
</comment>
<name>A0ABU5V0U2_NODSP</name>
<reference evidence="1 2" key="1">
    <citation type="submission" date="2023-12" db="EMBL/GenBank/DDBJ databases">
        <title>Baltic Sea Cyanobacteria.</title>
        <authorList>
            <person name="Delbaje E."/>
            <person name="Fewer D.P."/>
            <person name="Shishido T.K."/>
        </authorList>
    </citation>
    <scope>NUCLEOTIDE SEQUENCE [LARGE SCALE GENOMIC DNA]</scope>
    <source>
        <strain evidence="1 2">UHCC 0060</strain>
    </source>
</reference>
<organism evidence="1 2">
    <name type="scientific">Nodularia spumigena UHCC 0060</name>
    <dbReference type="NCBI Taxonomy" id="3110300"/>
    <lineage>
        <taxon>Bacteria</taxon>
        <taxon>Bacillati</taxon>
        <taxon>Cyanobacteriota</taxon>
        <taxon>Cyanophyceae</taxon>
        <taxon>Nostocales</taxon>
        <taxon>Nodulariaceae</taxon>
        <taxon>Nodularia</taxon>
    </lineage>
</organism>
<dbReference type="InterPro" id="IPR009078">
    <property type="entry name" value="Ferritin-like_SF"/>
</dbReference>
<sequence>MNLITYMMYLASSGATAYYTSSQIRDPKTRPNVLAGLQKSEASSVKFLSALSERAFNEGDNWLAEKLKKHASDEVRHSQIFAHALKQINNKTKDITSTEKQPTESTQHQGTPFFALYFHGYSQEDLQPAVIDWNVFAASTYILEIDAGKDFKRMANVLPDNEQSSRNLKQGLLNIAQDETGHAAYLYEAMMRQMPPIKVQNLVDEWRTRKVDAIFKLAGEIFQGIK</sequence>
<dbReference type="GeneID" id="78019624"/>
<evidence type="ECO:0000313" key="1">
    <source>
        <dbReference type="EMBL" id="MEA5610930.1"/>
    </source>
</evidence>
<evidence type="ECO:0000313" key="2">
    <source>
        <dbReference type="Proteomes" id="UP001303285"/>
    </source>
</evidence>
<proteinExistence type="predicted"/>
<gene>
    <name evidence="1" type="ORF">VB695_23190</name>
</gene>
<dbReference type="EMBL" id="JAYGHK010000157">
    <property type="protein sequence ID" value="MEA5610930.1"/>
    <property type="molecule type" value="Genomic_DNA"/>
</dbReference>
<keyword evidence="2" id="KW-1185">Reference proteome</keyword>
<dbReference type="Proteomes" id="UP001303285">
    <property type="component" value="Unassembled WGS sequence"/>
</dbReference>
<accession>A0ABU5V0U2</accession>
<protein>
    <submittedName>
        <fullName evidence="1">Ferritin-like domain-containing protein</fullName>
    </submittedName>
</protein>
<dbReference type="SUPFAM" id="SSF47240">
    <property type="entry name" value="Ferritin-like"/>
    <property type="match status" value="1"/>
</dbReference>
<dbReference type="RefSeq" id="WP_231859571.1">
    <property type="nucleotide sequence ID" value="NZ_JAYGHK010000157.1"/>
</dbReference>